<evidence type="ECO:0000259" key="1">
    <source>
        <dbReference type="Pfam" id="PF01370"/>
    </source>
</evidence>
<sequence length="341" mass="35728">MRYLVTGATGFIGSRLVPRLVARGHAVTVLVRDAHRYVPQAGVISVVEGDLATGSGLEQAVRDADRVIHLAGVVAAARRGGYAAVNAEGTRRLCAAAAAAPRPPRLVYCSSLAATGPSAPGRPRAETDPPAPVSAYGASKLAGEQALRVFADRVPGVVLRPPIVYGPGDRAFLPTLVAMVRSGLLPVCGRGPRHYSLIHVDDLCTALLASAEKGPTLAARSPACQGVYHLGDGAEHDLRDIAAVVAGTLGRRQPRPVRVPAAVATGAAWVSEAVAAAGGRTSFFNRDKVREARHASWTCTTERAARHLGFTATVPIREGLRLALTTPHDQPLHDVRREPTV</sequence>
<dbReference type="SUPFAM" id="SSF51735">
    <property type="entry name" value="NAD(P)-binding Rossmann-fold domains"/>
    <property type="match status" value="1"/>
</dbReference>
<dbReference type="InterPro" id="IPR051783">
    <property type="entry name" value="NAD(P)-dependent_oxidoreduct"/>
</dbReference>
<dbReference type="Pfam" id="PF01370">
    <property type="entry name" value="Epimerase"/>
    <property type="match status" value="1"/>
</dbReference>
<keyword evidence="3" id="KW-1185">Reference proteome</keyword>
<dbReference type="PANTHER" id="PTHR48079:SF6">
    <property type="entry name" value="NAD(P)-BINDING DOMAIN-CONTAINING PROTEIN-RELATED"/>
    <property type="match status" value="1"/>
</dbReference>
<dbReference type="InterPro" id="IPR001509">
    <property type="entry name" value="Epimerase_deHydtase"/>
</dbReference>
<dbReference type="Proteomes" id="UP001611162">
    <property type="component" value="Unassembled WGS sequence"/>
</dbReference>
<proteinExistence type="predicted"/>
<feature type="domain" description="NAD-dependent epimerase/dehydratase" evidence="1">
    <location>
        <begin position="4"/>
        <end position="213"/>
    </location>
</feature>
<dbReference type="Gene3D" id="3.40.50.720">
    <property type="entry name" value="NAD(P)-binding Rossmann-like Domain"/>
    <property type="match status" value="1"/>
</dbReference>
<reference evidence="2 3" key="1">
    <citation type="submission" date="2024-10" db="EMBL/GenBank/DDBJ databases">
        <title>The Natural Products Discovery Center: Release of the First 8490 Sequenced Strains for Exploring Actinobacteria Biosynthetic Diversity.</title>
        <authorList>
            <person name="Kalkreuter E."/>
            <person name="Kautsar S.A."/>
            <person name="Yang D."/>
            <person name="Bader C.D."/>
            <person name="Teijaro C.N."/>
            <person name="Fluegel L."/>
            <person name="Davis C.M."/>
            <person name="Simpson J.R."/>
            <person name="Lauterbach L."/>
            <person name="Steele A.D."/>
            <person name="Gui C."/>
            <person name="Meng S."/>
            <person name="Li G."/>
            <person name="Viehrig K."/>
            <person name="Ye F."/>
            <person name="Su P."/>
            <person name="Kiefer A.F."/>
            <person name="Nichols A."/>
            <person name="Cepeda A.J."/>
            <person name="Yan W."/>
            <person name="Fan B."/>
            <person name="Jiang Y."/>
            <person name="Adhikari A."/>
            <person name="Zheng C.-J."/>
            <person name="Schuster L."/>
            <person name="Cowan T.M."/>
            <person name="Smanski M.J."/>
            <person name="Chevrette M.G."/>
            <person name="De Carvalho L.P.S."/>
            <person name="Shen B."/>
        </authorList>
    </citation>
    <scope>NUCLEOTIDE SEQUENCE [LARGE SCALE GENOMIC DNA]</scope>
    <source>
        <strain evidence="2 3">NPDC020979</strain>
    </source>
</reference>
<gene>
    <name evidence="2" type="ORF">ACH4TF_33570</name>
</gene>
<evidence type="ECO:0000313" key="2">
    <source>
        <dbReference type="EMBL" id="MFI0915325.1"/>
    </source>
</evidence>
<name>A0ABW7TEY8_9ACTN</name>
<protein>
    <submittedName>
        <fullName evidence="2">NAD-dependent epimerase/dehydratase family protein</fullName>
    </submittedName>
</protein>
<evidence type="ECO:0000313" key="3">
    <source>
        <dbReference type="Proteomes" id="UP001611162"/>
    </source>
</evidence>
<dbReference type="PANTHER" id="PTHR48079">
    <property type="entry name" value="PROTEIN YEEZ"/>
    <property type="match status" value="1"/>
</dbReference>
<dbReference type="EMBL" id="JBIRRB010000020">
    <property type="protein sequence ID" value="MFI0915325.1"/>
    <property type="molecule type" value="Genomic_DNA"/>
</dbReference>
<organism evidence="2 3">
    <name type="scientific">Streptomyces abikoensis</name>
    <dbReference type="NCBI Taxonomy" id="97398"/>
    <lineage>
        <taxon>Bacteria</taxon>
        <taxon>Bacillati</taxon>
        <taxon>Actinomycetota</taxon>
        <taxon>Actinomycetes</taxon>
        <taxon>Kitasatosporales</taxon>
        <taxon>Streptomycetaceae</taxon>
        <taxon>Streptomyces</taxon>
    </lineage>
</organism>
<accession>A0ABW7TEY8</accession>
<dbReference type="InterPro" id="IPR036291">
    <property type="entry name" value="NAD(P)-bd_dom_sf"/>
</dbReference>
<comment type="caution">
    <text evidence="2">The sequence shown here is derived from an EMBL/GenBank/DDBJ whole genome shotgun (WGS) entry which is preliminary data.</text>
</comment>
<dbReference type="RefSeq" id="WP_397614911.1">
    <property type="nucleotide sequence ID" value="NZ_JBIRRB010000020.1"/>
</dbReference>